<dbReference type="GO" id="GO:0046872">
    <property type="term" value="F:metal ion binding"/>
    <property type="evidence" value="ECO:0007669"/>
    <property type="project" value="UniProtKB-KW"/>
</dbReference>
<dbReference type="AlphaFoldDB" id="F2WQ26"/>
<evidence type="ECO:0000259" key="8">
    <source>
        <dbReference type="Pfam" id="PF05193"/>
    </source>
</evidence>
<evidence type="ECO:0000256" key="5">
    <source>
        <dbReference type="ARBA" id="ARBA00022833"/>
    </source>
</evidence>
<accession>F2WQ26</accession>
<proteinExistence type="evidence at transcript level"/>
<feature type="domain" description="Peptidase M16 C-terminal" evidence="8">
    <location>
        <begin position="16"/>
        <end position="203"/>
    </location>
</feature>
<sequence>SLGYSAVGPYDGIDALTTAHLKSYVSANYTADKMVLVGTGAVDHGALVSMAEAKLGSIGAGSSAPAYEAPYFCGAELIYRNDEMGATAFISVGYKTVPWKSGDAVAFMVMQHIIGKYAKGSGLVPGNISGNRTINAVANKMQVGCADEFEAFNCFYRDTGMFGWYAACDEVAVEHCIGELMFGINLLAFSVTDEEVERGKRELIISLFGGSGSVADACAETGKQILAYGREIPAAEMILRINAID</sequence>
<evidence type="ECO:0000256" key="7">
    <source>
        <dbReference type="ARBA" id="ARBA00023128"/>
    </source>
</evidence>
<protein>
    <submittedName>
        <fullName evidence="9">Mitochondrial ubiquinol cytochrome c oxidoreductase core beta subunit-like protein 2</fullName>
    </submittedName>
</protein>
<evidence type="ECO:0000256" key="3">
    <source>
        <dbReference type="ARBA" id="ARBA00022723"/>
    </source>
</evidence>
<dbReference type="SUPFAM" id="SSF63411">
    <property type="entry name" value="LuxS/MPP-like metallohydrolase"/>
    <property type="match status" value="2"/>
</dbReference>
<dbReference type="Gene3D" id="3.30.830.10">
    <property type="entry name" value="Metalloenzyme, LuxS/M16 peptidase-like"/>
    <property type="match status" value="2"/>
</dbReference>
<feature type="non-terminal residue" evidence="9">
    <location>
        <position position="1"/>
    </location>
</feature>
<keyword evidence="2" id="KW-0645">Protease</keyword>
<keyword evidence="3" id="KW-0479">Metal-binding</keyword>
<evidence type="ECO:0000256" key="1">
    <source>
        <dbReference type="ARBA" id="ARBA00004173"/>
    </source>
</evidence>
<dbReference type="GO" id="GO:0005739">
    <property type="term" value="C:mitochondrion"/>
    <property type="evidence" value="ECO:0007669"/>
    <property type="project" value="UniProtKB-SubCell"/>
</dbReference>
<keyword evidence="5" id="KW-0862">Zinc</keyword>
<dbReference type="InterPro" id="IPR007863">
    <property type="entry name" value="Peptidase_M16_C"/>
</dbReference>
<keyword evidence="6" id="KW-0482">Metalloprotease</keyword>
<dbReference type="InterPro" id="IPR011249">
    <property type="entry name" value="Metalloenz_LuxS/M16"/>
</dbReference>
<dbReference type="PANTHER" id="PTHR11851:SF149">
    <property type="entry name" value="GH01077P"/>
    <property type="match status" value="1"/>
</dbReference>
<evidence type="ECO:0000256" key="4">
    <source>
        <dbReference type="ARBA" id="ARBA00022801"/>
    </source>
</evidence>
<organism evidence="9">
    <name type="scientific">Karlodinium veneficum</name>
    <name type="common">Dinoflagellate</name>
    <name type="synonym">Karlodinium micrum</name>
    <dbReference type="NCBI Taxonomy" id="407301"/>
    <lineage>
        <taxon>Eukaryota</taxon>
        <taxon>Sar</taxon>
        <taxon>Alveolata</taxon>
        <taxon>Dinophyceae</taxon>
        <taxon>Gymnodiniales</taxon>
        <taxon>Kareniaceae</taxon>
        <taxon>Karlodinium</taxon>
    </lineage>
</organism>
<dbReference type="GO" id="GO:0008237">
    <property type="term" value="F:metallopeptidase activity"/>
    <property type="evidence" value="ECO:0007669"/>
    <property type="project" value="UniProtKB-KW"/>
</dbReference>
<evidence type="ECO:0000256" key="2">
    <source>
        <dbReference type="ARBA" id="ARBA00022670"/>
    </source>
</evidence>
<reference evidence="9" key="1">
    <citation type="journal article" date="2011" name="J. Mol. Biol.">
        <title>Analysis of dinoflagellate mitochondrial protein sorting signals indicates a highly stable protein targeting system across eukaryotic diversity.</title>
        <authorList>
            <person name="Danne J.C."/>
            <person name="Waller R.F."/>
        </authorList>
    </citation>
    <scope>NUCLEOTIDE SEQUENCE</scope>
</reference>
<feature type="non-terminal residue" evidence="9">
    <location>
        <position position="245"/>
    </location>
</feature>
<dbReference type="Pfam" id="PF05193">
    <property type="entry name" value="Peptidase_M16_C"/>
    <property type="match status" value="1"/>
</dbReference>
<name>F2WQ26_KARVE</name>
<evidence type="ECO:0000256" key="6">
    <source>
        <dbReference type="ARBA" id="ARBA00023049"/>
    </source>
</evidence>
<comment type="subcellular location">
    <subcellularLocation>
        <location evidence="1">Mitochondrion</location>
    </subcellularLocation>
</comment>
<keyword evidence="4" id="KW-0378">Hydrolase</keyword>
<dbReference type="GO" id="GO:0006508">
    <property type="term" value="P:proteolysis"/>
    <property type="evidence" value="ECO:0007669"/>
    <property type="project" value="UniProtKB-KW"/>
</dbReference>
<dbReference type="InterPro" id="IPR050361">
    <property type="entry name" value="MPP/UQCRC_Complex"/>
</dbReference>
<dbReference type="EMBL" id="HQ199243">
    <property type="protein sequence ID" value="ADV91171.1"/>
    <property type="molecule type" value="mRNA"/>
</dbReference>
<keyword evidence="7" id="KW-0496">Mitochondrion</keyword>
<dbReference type="PANTHER" id="PTHR11851">
    <property type="entry name" value="METALLOPROTEASE"/>
    <property type="match status" value="1"/>
</dbReference>
<evidence type="ECO:0000313" key="9">
    <source>
        <dbReference type="EMBL" id="ADV91171.1"/>
    </source>
</evidence>